<protein>
    <submittedName>
        <fullName evidence="2">Alternative protein</fullName>
    </submittedName>
</protein>
<reference evidence="2" key="1">
    <citation type="submission" date="2019-11" db="UniProtKB">
        <authorList>
            <consortium name="WormBaseParasite"/>
        </authorList>
    </citation>
    <scope>IDENTIFICATION</scope>
</reference>
<dbReference type="AlphaFoldDB" id="A0A5K3FZK2"/>
<name>A0A5K3FZK2_MESCO</name>
<evidence type="ECO:0000256" key="1">
    <source>
        <dbReference type="SAM" id="MobiDB-lite"/>
    </source>
</evidence>
<accession>A0A5K3FZK2</accession>
<evidence type="ECO:0000313" key="2">
    <source>
        <dbReference type="WBParaSite" id="MCU_012169-RA"/>
    </source>
</evidence>
<feature type="region of interest" description="Disordered" evidence="1">
    <location>
        <begin position="1"/>
        <end position="43"/>
    </location>
</feature>
<feature type="compositionally biased region" description="Low complexity" evidence="1">
    <location>
        <begin position="18"/>
        <end position="37"/>
    </location>
</feature>
<sequence>MHPTPTHPASQPGPMHRPPSGALGPSSSTSSRSHLPHCLSMPSNFTLQPTLLRSLLLSLSATTKRLKLP</sequence>
<dbReference type="WBParaSite" id="MCU_012169-RA">
    <property type="protein sequence ID" value="MCU_012169-RA"/>
    <property type="gene ID" value="MCU_012169"/>
</dbReference>
<proteinExistence type="predicted"/>
<organism evidence="2">
    <name type="scientific">Mesocestoides corti</name>
    <name type="common">Flatworm</name>
    <dbReference type="NCBI Taxonomy" id="53468"/>
    <lineage>
        <taxon>Eukaryota</taxon>
        <taxon>Metazoa</taxon>
        <taxon>Spiralia</taxon>
        <taxon>Lophotrochozoa</taxon>
        <taxon>Platyhelminthes</taxon>
        <taxon>Cestoda</taxon>
        <taxon>Eucestoda</taxon>
        <taxon>Cyclophyllidea</taxon>
        <taxon>Mesocestoididae</taxon>
        <taxon>Mesocestoides</taxon>
    </lineage>
</organism>